<dbReference type="RefSeq" id="WP_092524302.1">
    <property type="nucleotide sequence ID" value="NZ_FNKO01000002.1"/>
</dbReference>
<evidence type="ECO:0000313" key="3">
    <source>
        <dbReference type="Proteomes" id="UP000199301"/>
    </source>
</evidence>
<dbReference type="OrthoDB" id="5191040at2"/>
<sequence length="143" mass="16461">MTEQSEQPEQPAERASRAAERYKEITALATEAAERLSERERQRAEQLEHELATERDRVEQAQQQRDQVDEGVRLRWNAAKEALWEERWMQVTQLPPPDPAAEPTSAEEAIRSVQSAYMELHEAVGQKRWSGSGLLPTGWLGRR</sequence>
<evidence type="ECO:0000313" key="2">
    <source>
        <dbReference type="EMBL" id="SDQ91146.1"/>
    </source>
</evidence>
<dbReference type="AlphaFoldDB" id="A0A1H1ESQ1"/>
<accession>A0A1H1ESQ1</accession>
<keyword evidence="3" id="KW-1185">Reference proteome</keyword>
<protein>
    <submittedName>
        <fullName evidence="2">Uncharacterized protein</fullName>
    </submittedName>
</protein>
<dbReference type="STRING" id="995062.SAMN04489718_2650"/>
<feature type="region of interest" description="Disordered" evidence="1">
    <location>
        <begin position="33"/>
        <end position="68"/>
    </location>
</feature>
<gene>
    <name evidence="2" type="ORF">SAMN04489718_2650</name>
</gene>
<feature type="compositionally biased region" description="Basic and acidic residues" evidence="1">
    <location>
        <begin position="33"/>
        <end position="59"/>
    </location>
</feature>
<reference evidence="3" key="1">
    <citation type="submission" date="2016-10" db="EMBL/GenBank/DDBJ databases">
        <authorList>
            <person name="Varghese N."/>
            <person name="Submissions S."/>
        </authorList>
    </citation>
    <scope>NUCLEOTIDE SEQUENCE [LARGE SCALE GENOMIC DNA]</scope>
    <source>
        <strain evidence="3">DSM 45459</strain>
    </source>
</reference>
<evidence type="ECO:0000256" key="1">
    <source>
        <dbReference type="SAM" id="MobiDB-lite"/>
    </source>
</evidence>
<dbReference type="Proteomes" id="UP000199301">
    <property type="component" value="Unassembled WGS sequence"/>
</dbReference>
<dbReference type="EMBL" id="FNKO01000002">
    <property type="protein sequence ID" value="SDQ91146.1"/>
    <property type="molecule type" value="Genomic_DNA"/>
</dbReference>
<proteinExistence type="predicted"/>
<name>A0A1H1ESQ1_9ACTN</name>
<organism evidence="2 3">
    <name type="scientific">Actinopolyspora saharensis</name>
    <dbReference type="NCBI Taxonomy" id="995062"/>
    <lineage>
        <taxon>Bacteria</taxon>
        <taxon>Bacillati</taxon>
        <taxon>Actinomycetota</taxon>
        <taxon>Actinomycetes</taxon>
        <taxon>Actinopolysporales</taxon>
        <taxon>Actinopolysporaceae</taxon>
        <taxon>Actinopolyspora</taxon>
    </lineage>
</organism>